<dbReference type="AlphaFoldDB" id="A0A3N4JSU5"/>
<sequence length="174" mass="19240">MIYEQFLLPLRLFGIPTLRHIQKLRSFESMGKFAVTSNLLFDLKLQLQTNQLTKNLSSQPATLISADTETEVGIPGRELVIREEDHIGGDGEVGGRNKSVGDKGPSSVVKGTEDEGTSSGQGSMHNREEEEEDSFLVVKKVKKEQNTTDGQNSMGVWVNLDNRENVKGIYCNGK</sequence>
<accession>A0A3N4JSU5</accession>
<gene>
    <name evidence="2" type="ORF">L873DRAFT_1842394</name>
</gene>
<organism evidence="2 3">
    <name type="scientific">Choiromyces venosus 120613-1</name>
    <dbReference type="NCBI Taxonomy" id="1336337"/>
    <lineage>
        <taxon>Eukaryota</taxon>
        <taxon>Fungi</taxon>
        <taxon>Dikarya</taxon>
        <taxon>Ascomycota</taxon>
        <taxon>Pezizomycotina</taxon>
        <taxon>Pezizomycetes</taxon>
        <taxon>Pezizales</taxon>
        <taxon>Tuberaceae</taxon>
        <taxon>Choiromyces</taxon>
    </lineage>
</organism>
<keyword evidence="3" id="KW-1185">Reference proteome</keyword>
<proteinExistence type="predicted"/>
<dbReference type="Proteomes" id="UP000276215">
    <property type="component" value="Unassembled WGS sequence"/>
</dbReference>
<feature type="region of interest" description="Disordered" evidence="1">
    <location>
        <begin position="83"/>
        <end position="155"/>
    </location>
</feature>
<evidence type="ECO:0000256" key="1">
    <source>
        <dbReference type="SAM" id="MobiDB-lite"/>
    </source>
</evidence>
<reference evidence="2 3" key="1">
    <citation type="journal article" date="2018" name="Nat. Ecol. Evol.">
        <title>Pezizomycetes genomes reveal the molecular basis of ectomycorrhizal truffle lifestyle.</title>
        <authorList>
            <person name="Murat C."/>
            <person name="Payen T."/>
            <person name="Noel B."/>
            <person name="Kuo A."/>
            <person name="Morin E."/>
            <person name="Chen J."/>
            <person name="Kohler A."/>
            <person name="Krizsan K."/>
            <person name="Balestrini R."/>
            <person name="Da Silva C."/>
            <person name="Montanini B."/>
            <person name="Hainaut M."/>
            <person name="Levati E."/>
            <person name="Barry K.W."/>
            <person name="Belfiori B."/>
            <person name="Cichocki N."/>
            <person name="Clum A."/>
            <person name="Dockter R.B."/>
            <person name="Fauchery L."/>
            <person name="Guy J."/>
            <person name="Iotti M."/>
            <person name="Le Tacon F."/>
            <person name="Lindquist E.A."/>
            <person name="Lipzen A."/>
            <person name="Malagnac F."/>
            <person name="Mello A."/>
            <person name="Molinier V."/>
            <person name="Miyauchi S."/>
            <person name="Poulain J."/>
            <person name="Riccioni C."/>
            <person name="Rubini A."/>
            <person name="Sitrit Y."/>
            <person name="Splivallo R."/>
            <person name="Traeger S."/>
            <person name="Wang M."/>
            <person name="Zifcakova L."/>
            <person name="Wipf D."/>
            <person name="Zambonelli A."/>
            <person name="Paolocci F."/>
            <person name="Nowrousian M."/>
            <person name="Ottonello S."/>
            <person name="Baldrian P."/>
            <person name="Spatafora J.W."/>
            <person name="Henrissat B."/>
            <person name="Nagy L.G."/>
            <person name="Aury J.M."/>
            <person name="Wincker P."/>
            <person name="Grigoriev I.V."/>
            <person name="Bonfante P."/>
            <person name="Martin F.M."/>
        </authorList>
    </citation>
    <scope>NUCLEOTIDE SEQUENCE [LARGE SCALE GENOMIC DNA]</scope>
    <source>
        <strain evidence="2 3">120613-1</strain>
    </source>
</reference>
<evidence type="ECO:0000313" key="2">
    <source>
        <dbReference type="EMBL" id="RPB01414.1"/>
    </source>
</evidence>
<protein>
    <submittedName>
        <fullName evidence="2">Uncharacterized protein</fullName>
    </submittedName>
</protein>
<evidence type="ECO:0000313" key="3">
    <source>
        <dbReference type="Proteomes" id="UP000276215"/>
    </source>
</evidence>
<name>A0A3N4JSU5_9PEZI</name>
<dbReference type="EMBL" id="ML120373">
    <property type="protein sequence ID" value="RPB01414.1"/>
    <property type="molecule type" value="Genomic_DNA"/>
</dbReference>
<feature type="compositionally biased region" description="Basic and acidic residues" evidence="1">
    <location>
        <begin position="83"/>
        <end position="101"/>
    </location>
</feature>